<evidence type="ECO:0000313" key="3">
    <source>
        <dbReference type="Proteomes" id="UP000186108"/>
    </source>
</evidence>
<proteinExistence type="predicted"/>
<dbReference type="Gene3D" id="3.10.450.50">
    <property type="match status" value="1"/>
</dbReference>
<name>A0A1B1K2E7_RHOOP</name>
<dbReference type="SUPFAM" id="SSF54427">
    <property type="entry name" value="NTF2-like"/>
    <property type="match status" value="1"/>
</dbReference>
<feature type="domain" description="SnoaL-like" evidence="1">
    <location>
        <begin position="16"/>
        <end position="139"/>
    </location>
</feature>
<dbReference type="InterPro" id="IPR032710">
    <property type="entry name" value="NTF2-like_dom_sf"/>
</dbReference>
<dbReference type="CDD" id="cd00531">
    <property type="entry name" value="NTF2_like"/>
    <property type="match status" value="1"/>
</dbReference>
<dbReference type="Pfam" id="PF13577">
    <property type="entry name" value="SnoaL_4"/>
    <property type="match status" value="1"/>
</dbReference>
<gene>
    <name evidence="2" type="ORF">R1CP_10400</name>
</gene>
<reference evidence="2 3" key="1">
    <citation type="submission" date="2014-07" db="EMBL/GenBank/DDBJ databases">
        <authorList>
            <person name="Zhang J.E."/>
            <person name="Yang H."/>
            <person name="Guo J."/>
            <person name="Deng Z."/>
            <person name="Luo H."/>
            <person name="Luo M."/>
            <person name="Zhao B."/>
        </authorList>
    </citation>
    <scope>NUCLEOTIDE SEQUENCE [LARGE SCALE GENOMIC DNA]</scope>
    <source>
        <strain evidence="2 3">1CP</strain>
    </source>
</reference>
<organism evidence="2 3">
    <name type="scientific">Rhodococcus opacus</name>
    <name type="common">Nocardia opaca</name>
    <dbReference type="NCBI Taxonomy" id="37919"/>
    <lineage>
        <taxon>Bacteria</taxon>
        <taxon>Bacillati</taxon>
        <taxon>Actinomycetota</taxon>
        <taxon>Actinomycetes</taxon>
        <taxon>Mycobacteriales</taxon>
        <taxon>Nocardiaceae</taxon>
        <taxon>Rhodococcus</taxon>
    </lineage>
</organism>
<dbReference type="AlphaFoldDB" id="A0A1B1K2E7"/>
<accession>A0A1B1K2E7</accession>
<evidence type="ECO:0000313" key="2">
    <source>
        <dbReference type="EMBL" id="ANS26793.1"/>
    </source>
</evidence>
<dbReference type="Proteomes" id="UP000186108">
    <property type="component" value="Chromosome"/>
</dbReference>
<sequence length="155" mass="16851">MPDVRWNGGMATGFALTELTARYARAVDRRETATLAALFDSDATFVLPPALTGTGAATELRGSGVLASAVVDAVSHLQSTRHVVHQQVIDVDGSTASGETYCTAHHVYAGRNGFRDNRIALRYHDRYVLGDTGWQFSRRELIVDFSEDVPVTVPD</sequence>
<dbReference type="InterPro" id="IPR037401">
    <property type="entry name" value="SnoaL-like"/>
</dbReference>
<evidence type="ECO:0000259" key="1">
    <source>
        <dbReference type="Pfam" id="PF13577"/>
    </source>
</evidence>
<dbReference type="PATRIC" id="fig|37919.13.peg.2139"/>
<protein>
    <recommendedName>
        <fullName evidence="1">SnoaL-like domain-containing protein</fullName>
    </recommendedName>
</protein>
<dbReference type="EMBL" id="CP009111">
    <property type="protein sequence ID" value="ANS26793.1"/>
    <property type="molecule type" value="Genomic_DNA"/>
</dbReference>